<dbReference type="Pfam" id="PF11154">
    <property type="entry name" value="DUF2934"/>
    <property type="match status" value="1"/>
</dbReference>
<dbReference type="OrthoDB" id="9811127at2"/>
<name>A0A017HP93_9RHOB</name>
<organism evidence="2 3">
    <name type="scientific">Rubellimicrobium mesophilum DSM 19309</name>
    <dbReference type="NCBI Taxonomy" id="442562"/>
    <lineage>
        <taxon>Bacteria</taxon>
        <taxon>Pseudomonadati</taxon>
        <taxon>Pseudomonadota</taxon>
        <taxon>Alphaproteobacteria</taxon>
        <taxon>Rhodobacterales</taxon>
        <taxon>Roseobacteraceae</taxon>
        <taxon>Rubellimicrobium</taxon>
    </lineage>
</organism>
<feature type="compositionally biased region" description="Basic and acidic residues" evidence="1">
    <location>
        <begin position="8"/>
        <end position="52"/>
    </location>
</feature>
<accession>A0A017HP93</accession>
<dbReference type="Proteomes" id="UP000019666">
    <property type="component" value="Unassembled WGS sequence"/>
</dbReference>
<feature type="region of interest" description="Disordered" evidence="1">
    <location>
        <begin position="1"/>
        <end position="134"/>
    </location>
</feature>
<dbReference type="EC" id="1.3.8.7" evidence="2"/>
<keyword evidence="2" id="KW-0560">Oxidoreductase</keyword>
<dbReference type="GO" id="GO:0070991">
    <property type="term" value="F:medium-chain fatty acyl-CoA dehydrogenase activity"/>
    <property type="evidence" value="ECO:0007669"/>
    <property type="project" value="UniProtKB-EC"/>
</dbReference>
<dbReference type="RefSeq" id="WP_051521254.1">
    <property type="nucleotide sequence ID" value="NZ_KK088571.1"/>
</dbReference>
<protein>
    <submittedName>
        <fullName evidence="2">Acyl-CoA dehydrogenase</fullName>
        <ecNumber evidence="2">1.3.8.7</ecNumber>
    </submittedName>
</protein>
<sequence length="134" mass="14779">MMPELEDLIQKRAHEIWEQEGRPHGRHEEHWRQAAEEVTREVERIKAEHQADDGSAAQAAPKGRQRRAKGSEEAPATRARRTSRAAPAEGAAGTEPGQEKAPARRRGKAAEGQPDTAAPAPRTTRRRASKAEEA</sequence>
<evidence type="ECO:0000256" key="1">
    <source>
        <dbReference type="SAM" id="MobiDB-lite"/>
    </source>
</evidence>
<proteinExistence type="predicted"/>
<dbReference type="HOGENOM" id="CLU_1894651_0_0_5"/>
<reference evidence="2 3" key="1">
    <citation type="submission" date="2013-02" db="EMBL/GenBank/DDBJ databases">
        <authorList>
            <person name="Fiebig A."/>
            <person name="Goeker M."/>
            <person name="Klenk H.-P.P."/>
        </authorList>
    </citation>
    <scope>NUCLEOTIDE SEQUENCE [LARGE SCALE GENOMIC DNA]</scope>
    <source>
        <strain evidence="2 3">DSM 19309</strain>
    </source>
</reference>
<dbReference type="EMBL" id="AOSK01000062">
    <property type="protein sequence ID" value="EYD75978.1"/>
    <property type="molecule type" value="Genomic_DNA"/>
</dbReference>
<feature type="compositionally biased region" description="Low complexity" evidence="1">
    <location>
        <begin position="84"/>
        <end position="96"/>
    </location>
</feature>
<comment type="caution">
    <text evidence="2">The sequence shown here is derived from an EMBL/GenBank/DDBJ whole genome shotgun (WGS) entry which is preliminary data.</text>
</comment>
<evidence type="ECO:0000313" key="2">
    <source>
        <dbReference type="EMBL" id="EYD75978.1"/>
    </source>
</evidence>
<gene>
    <name evidence="2" type="ORF">Rumeso_02407</name>
</gene>
<keyword evidence="3" id="KW-1185">Reference proteome</keyword>
<dbReference type="AlphaFoldDB" id="A0A017HP93"/>
<dbReference type="InterPro" id="IPR021327">
    <property type="entry name" value="DUF2934"/>
</dbReference>
<evidence type="ECO:0000313" key="3">
    <source>
        <dbReference type="Proteomes" id="UP000019666"/>
    </source>
</evidence>